<accession>A0ABW8YVT6</accession>
<name>A0ABW8YVT6_9FLAO</name>
<sequence length="204" mass="23824">MLVTLITEKEFLKRKKTAAPDYLIRNKALVKKDSTITIGGQKFRDGYGEGHQPNIYSYIGEYKKLNAYLLEYMCSACEEYNYELIDKTTGEEISSFTNIPVFSKNFEFVIDLGQLFSNSPTILNIYKWKDHDGYMQNTYKEFANWSPIGDGFWGADNCYYIAVMPTLTAERYRGKEMKSRKKAHYNYRYIKIQVKAPTVKEEGY</sequence>
<protein>
    <submittedName>
        <fullName evidence="1">Uncharacterized protein</fullName>
    </submittedName>
</protein>
<reference evidence="1 2" key="1">
    <citation type="submission" date="2024-06" db="EMBL/GenBank/DDBJ databases">
        <authorList>
            <person name="Kaempfer P."/>
            <person name="Viver T."/>
        </authorList>
    </citation>
    <scope>NUCLEOTIDE SEQUENCE [LARGE SCALE GENOMIC DNA]</scope>
    <source>
        <strain evidence="1 2">ST-119</strain>
    </source>
</reference>
<dbReference type="Proteomes" id="UP001629156">
    <property type="component" value="Unassembled WGS sequence"/>
</dbReference>
<dbReference type="EMBL" id="JBELPZ010000006">
    <property type="protein sequence ID" value="MFL9844363.1"/>
    <property type="molecule type" value="Genomic_DNA"/>
</dbReference>
<evidence type="ECO:0000313" key="2">
    <source>
        <dbReference type="Proteomes" id="UP001629156"/>
    </source>
</evidence>
<gene>
    <name evidence="1" type="ORF">ABS766_08025</name>
</gene>
<organism evidence="1 2">
    <name type="scientific">Flavobacterium rhizosphaerae</name>
    <dbReference type="NCBI Taxonomy" id="3163298"/>
    <lineage>
        <taxon>Bacteria</taxon>
        <taxon>Pseudomonadati</taxon>
        <taxon>Bacteroidota</taxon>
        <taxon>Flavobacteriia</taxon>
        <taxon>Flavobacteriales</taxon>
        <taxon>Flavobacteriaceae</taxon>
        <taxon>Flavobacterium</taxon>
    </lineage>
</organism>
<keyword evidence="2" id="KW-1185">Reference proteome</keyword>
<proteinExistence type="predicted"/>
<evidence type="ECO:0000313" key="1">
    <source>
        <dbReference type="EMBL" id="MFL9844363.1"/>
    </source>
</evidence>
<comment type="caution">
    <text evidence="1">The sequence shown here is derived from an EMBL/GenBank/DDBJ whole genome shotgun (WGS) entry which is preliminary data.</text>
</comment>
<dbReference type="RefSeq" id="WP_408084612.1">
    <property type="nucleotide sequence ID" value="NZ_JBELPZ010000006.1"/>
</dbReference>